<evidence type="ECO:0008006" key="3">
    <source>
        <dbReference type="Google" id="ProtNLM"/>
    </source>
</evidence>
<evidence type="ECO:0000313" key="2">
    <source>
        <dbReference type="Proteomes" id="UP000616608"/>
    </source>
</evidence>
<dbReference type="EMBL" id="BMJT01000002">
    <property type="protein sequence ID" value="GGG14567.1"/>
    <property type="molecule type" value="Genomic_DNA"/>
</dbReference>
<reference evidence="1" key="2">
    <citation type="submission" date="2020-09" db="EMBL/GenBank/DDBJ databases">
        <authorList>
            <person name="Sun Q."/>
            <person name="Zhou Y."/>
        </authorList>
    </citation>
    <scope>NUCLEOTIDE SEQUENCE</scope>
    <source>
        <strain evidence="1">CGMCC 1.15760</strain>
    </source>
</reference>
<dbReference type="RefSeq" id="WP_188613545.1">
    <property type="nucleotide sequence ID" value="NZ_BMJT01000002.1"/>
</dbReference>
<dbReference type="AlphaFoldDB" id="A0A917LCW8"/>
<keyword evidence="2" id="KW-1185">Reference proteome</keyword>
<reference evidence="1" key="1">
    <citation type="journal article" date="2014" name="Int. J. Syst. Evol. Microbiol.">
        <title>Complete genome sequence of Corynebacterium casei LMG S-19264T (=DSM 44701T), isolated from a smear-ripened cheese.</title>
        <authorList>
            <consortium name="US DOE Joint Genome Institute (JGI-PGF)"/>
            <person name="Walter F."/>
            <person name="Albersmeier A."/>
            <person name="Kalinowski J."/>
            <person name="Ruckert C."/>
        </authorList>
    </citation>
    <scope>NUCLEOTIDE SEQUENCE</scope>
    <source>
        <strain evidence="1">CGMCC 1.15760</strain>
    </source>
</reference>
<dbReference type="InterPro" id="IPR025616">
    <property type="entry name" value="YpjP"/>
</dbReference>
<evidence type="ECO:0000313" key="1">
    <source>
        <dbReference type="EMBL" id="GGG14567.1"/>
    </source>
</evidence>
<gene>
    <name evidence="1" type="primary">ypjP</name>
    <name evidence="1" type="ORF">GCM10007425_06080</name>
</gene>
<protein>
    <recommendedName>
        <fullName evidence="3">YpjP family protein</fullName>
    </recommendedName>
</protein>
<dbReference type="Proteomes" id="UP000616608">
    <property type="component" value="Unassembled WGS sequence"/>
</dbReference>
<proteinExistence type="predicted"/>
<organism evidence="1 2">
    <name type="scientific">Lysinibacillus alkalisoli</name>
    <dbReference type="NCBI Taxonomy" id="1911548"/>
    <lineage>
        <taxon>Bacteria</taxon>
        <taxon>Bacillati</taxon>
        <taxon>Bacillota</taxon>
        <taxon>Bacilli</taxon>
        <taxon>Bacillales</taxon>
        <taxon>Bacillaceae</taxon>
        <taxon>Lysinibacillus</taxon>
    </lineage>
</organism>
<accession>A0A917LCW8</accession>
<name>A0A917LCW8_9BACI</name>
<comment type="caution">
    <text evidence="1">The sequence shown here is derived from an EMBL/GenBank/DDBJ whole genome shotgun (WGS) entry which is preliminary data.</text>
</comment>
<sequence length="189" mass="21569">MKKWLKQSLMVTVAFLTFGVITPMHEIWHNDDSGKASASSSFAEAADLETPKTEVVEAIEPTPKSEEPSLLDLAKEQSYVKFGTRIAPKISDDFDTYIFPKIEEAIALNCAELDELTITENPSGGYAEKMFHVQHQGKDVIRFHVRTENRPSEGFYYNFHYHVAQDNFSTHHDLGEIYWSKNTPPKWLS</sequence>
<dbReference type="Pfam" id="PF14005">
    <property type="entry name" value="YpjP"/>
    <property type="match status" value="1"/>
</dbReference>